<comment type="caution">
    <text evidence="2">The sequence shown here is derived from an EMBL/GenBank/DDBJ whole genome shotgun (WGS) entry which is preliminary data.</text>
</comment>
<dbReference type="EMBL" id="JACIEH010000005">
    <property type="protein sequence ID" value="MBB4101110.1"/>
    <property type="molecule type" value="Genomic_DNA"/>
</dbReference>
<dbReference type="Proteomes" id="UP000557392">
    <property type="component" value="Unassembled WGS sequence"/>
</dbReference>
<dbReference type="AlphaFoldDB" id="A0A7W6JX27"/>
<evidence type="ECO:0000313" key="2">
    <source>
        <dbReference type="EMBL" id="MBB4101110.1"/>
    </source>
</evidence>
<sequence length="155" mass="17213">MHTPIQAASLAGALLLFAQPASGQTVRYTDNLPKSAEAETLRVAYNKFGEAHCNDCEGSVSFDGSPKFEYDSFSGQYEERARRAGTWAVGYVHRWKGKEATGTMTVLSEETISGFRCKRLLYKLVRGQMSAERPSLICFGLANSSSSKENWHEIY</sequence>
<keyword evidence="1" id="KW-0732">Signal</keyword>
<accession>A0A7W6JX27</accession>
<keyword evidence="3" id="KW-1185">Reference proteome</keyword>
<gene>
    <name evidence="2" type="ORF">GGR46_004700</name>
</gene>
<protein>
    <recommendedName>
        <fullName evidence="4">Cytochrome c domain-containing protein</fullName>
    </recommendedName>
</protein>
<evidence type="ECO:0000313" key="3">
    <source>
        <dbReference type="Proteomes" id="UP000557392"/>
    </source>
</evidence>
<reference evidence="2 3" key="1">
    <citation type="submission" date="2020-08" db="EMBL/GenBank/DDBJ databases">
        <title>Genomic Encyclopedia of Type Strains, Phase IV (KMG-IV): sequencing the most valuable type-strain genomes for metagenomic binning, comparative biology and taxonomic classification.</title>
        <authorList>
            <person name="Goeker M."/>
        </authorList>
    </citation>
    <scope>NUCLEOTIDE SEQUENCE [LARGE SCALE GENOMIC DNA]</scope>
    <source>
        <strain evidence="2 3">DSM 101806</strain>
    </source>
</reference>
<organism evidence="2 3">
    <name type="scientific">Sphingomonas kyeonggiensis</name>
    <dbReference type="NCBI Taxonomy" id="1268553"/>
    <lineage>
        <taxon>Bacteria</taxon>
        <taxon>Pseudomonadati</taxon>
        <taxon>Pseudomonadota</taxon>
        <taxon>Alphaproteobacteria</taxon>
        <taxon>Sphingomonadales</taxon>
        <taxon>Sphingomonadaceae</taxon>
        <taxon>Sphingomonas</taxon>
    </lineage>
</organism>
<name>A0A7W6JX27_9SPHN</name>
<feature type="signal peptide" evidence="1">
    <location>
        <begin position="1"/>
        <end position="23"/>
    </location>
</feature>
<feature type="chain" id="PRO_5031529404" description="Cytochrome c domain-containing protein" evidence="1">
    <location>
        <begin position="24"/>
        <end position="155"/>
    </location>
</feature>
<dbReference type="RefSeq" id="WP_184000470.1">
    <property type="nucleotide sequence ID" value="NZ_JACIEH010000005.1"/>
</dbReference>
<evidence type="ECO:0008006" key="4">
    <source>
        <dbReference type="Google" id="ProtNLM"/>
    </source>
</evidence>
<evidence type="ECO:0000256" key="1">
    <source>
        <dbReference type="SAM" id="SignalP"/>
    </source>
</evidence>
<proteinExistence type="predicted"/>